<dbReference type="InterPro" id="IPR017946">
    <property type="entry name" value="PLC-like_Pdiesterase_TIM-brl"/>
</dbReference>
<keyword evidence="2" id="KW-1185">Reference proteome</keyword>
<evidence type="ECO:0000313" key="1">
    <source>
        <dbReference type="EMBL" id="MFC5430231.1"/>
    </source>
</evidence>
<evidence type="ECO:0008006" key="3">
    <source>
        <dbReference type="Google" id="ProtNLM"/>
    </source>
</evidence>
<comment type="caution">
    <text evidence="1">The sequence shown here is derived from an EMBL/GenBank/DDBJ whole genome shotgun (WGS) entry which is preliminary data.</text>
</comment>
<evidence type="ECO:0000313" key="2">
    <source>
        <dbReference type="Proteomes" id="UP001596103"/>
    </source>
</evidence>
<organism evidence="1 2">
    <name type="scientific">Paraburkholderia denitrificans</name>
    <dbReference type="NCBI Taxonomy" id="694025"/>
    <lineage>
        <taxon>Bacteria</taxon>
        <taxon>Pseudomonadati</taxon>
        <taxon>Pseudomonadota</taxon>
        <taxon>Betaproteobacteria</taxon>
        <taxon>Burkholderiales</taxon>
        <taxon>Burkholderiaceae</taxon>
        <taxon>Paraburkholderia</taxon>
    </lineage>
</organism>
<protein>
    <recommendedName>
        <fullName evidence="3">Phosphodiesterase</fullName>
    </recommendedName>
</protein>
<dbReference type="Gene3D" id="3.20.20.190">
    <property type="entry name" value="Phosphatidylinositol (PI) phosphodiesterase"/>
    <property type="match status" value="1"/>
</dbReference>
<proteinExistence type="predicted"/>
<dbReference type="Proteomes" id="UP001596103">
    <property type="component" value="Unassembled WGS sequence"/>
</dbReference>
<sequence length="204" mass="23061">MKVLSHRGYWRQPEEKNTPLAFHRSFDLGFGTETDVRDRLGELVISHDPATAHSIPLSAFLDIVAERNLPLAMNVKADGLAPALAEAFDRKGLDWFAFDMSVPDTKMQLKTGNPVFVRMSDVERAPAWLNQAKGVWLDAFSHTWYNAATIHDLLSRGLRVCVVSAELHGREHGGLWSELKSMSDFDNLMICTDLPEDCQRYFRS</sequence>
<dbReference type="RefSeq" id="WP_377712502.1">
    <property type="nucleotide sequence ID" value="NZ_JBHSMP010000017.1"/>
</dbReference>
<dbReference type="EMBL" id="JBHSMP010000017">
    <property type="protein sequence ID" value="MFC5430231.1"/>
    <property type="molecule type" value="Genomic_DNA"/>
</dbReference>
<gene>
    <name evidence="1" type="ORF">ACFPTO_15685</name>
</gene>
<reference evidence="2" key="1">
    <citation type="journal article" date="2019" name="Int. J. Syst. Evol. Microbiol.">
        <title>The Global Catalogue of Microorganisms (GCM) 10K type strain sequencing project: providing services to taxonomists for standard genome sequencing and annotation.</title>
        <authorList>
            <consortium name="The Broad Institute Genomics Platform"/>
            <consortium name="The Broad Institute Genome Sequencing Center for Infectious Disease"/>
            <person name="Wu L."/>
            <person name="Ma J."/>
        </authorList>
    </citation>
    <scope>NUCLEOTIDE SEQUENCE [LARGE SCALE GENOMIC DNA]</scope>
    <source>
        <strain evidence="2">CCUG 56042</strain>
    </source>
</reference>
<accession>A0ABW0JAT6</accession>
<dbReference type="SUPFAM" id="SSF51695">
    <property type="entry name" value="PLC-like phosphodiesterases"/>
    <property type="match status" value="1"/>
</dbReference>
<name>A0ABW0JAT6_9BURK</name>